<dbReference type="InterPro" id="IPR053924">
    <property type="entry name" value="RecX_HTH_2nd"/>
</dbReference>
<comment type="function">
    <text evidence="5">Modulates RecA activity.</text>
</comment>
<dbReference type="InterPro" id="IPR036388">
    <property type="entry name" value="WH-like_DNA-bd_sf"/>
</dbReference>
<evidence type="ECO:0000256" key="1">
    <source>
        <dbReference type="ARBA" id="ARBA00004496"/>
    </source>
</evidence>
<protein>
    <recommendedName>
        <fullName evidence="3 5">Regulatory protein RecX</fullName>
    </recommendedName>
</protein>
<organism evidence="9 10">
    <name type="scientific">Parageobacillus caldoxylosilyticus NBRC 107762</name>
    <dbReference type="NCBI Taxonomy" id="1220594"/>
    <lineage>
        <taxon>Bacteria</taxon>
        <taxon>Bacillati</taxon>
        <taxon>Bacillota</taxon>
        <taxon>Bacilli</taxon>
        <taxon>Bacillales</taxon>
        <taxon>Anoxybacillaceae</taxon>
        <taxon>Saccharococcus</taxon>
    </lineage>
</organism>
<feature type="domain" description="RecX second three-helical" evidence="6">
    <location>
        <begin position="112"/>
        <end position="153"/>
    </location>
</feature>
<gene>
    <name evidence="5 9" type="primary">recX</name>
    <name evidence="9" type="ORF">GCA01S_051_00070</name>
</gene>
<keyword evidence="4 5" id="KW-0963">Cytoplasm</keyword>
<dbReference type="RefSeq" id="WP_042410742.1">
    <property type="nucleotide sequence ID" value="NZ_BAWO01000051.1"/>
</dbReference>
<keyword evidence="10" id="KW-1185">Reference proteome</keyword>
<feature type="domain" description="RecX third three-helical" evidence="7">
    <location>
        <begin position="215"/>
        <end position="262"/>
    </location>
</feature>
<dbReference type="HAMAP" id="MF_01114">
    <property type="entry name" value="RecX"/>
    <property type="match status" value="1"/>
</dbReference>
<accession>A0A023DHK1</accession>
<dbReference type="InterPro" id="IPR053925">
    <property type="entry name" value="RecX_HTH_3rd"/>
</dbReference>
<reference evidence="9 10" key="1">
    <citation type="submission" date="2014-04" db="EMBL/GenBank/DDBJ databases">
        <title>Whole genome shotgun sequence of Geobacillus caldoxylosilyticus NBRC 107762.</title>
        <authorList>
            <person name="Hosoyama A."/>
            <person name="Hosoyama Y."/>
            <person name="Katano-Makiyama Y."/>
            <person name="Tsuchikane K."/>
            <person name="Ohji S."/>
            <person name="Ichikawa N."/>
            <person name="Yamazoe A."/>
            <person name="Fujita N."/>
        </authorList>
    </citation>
    <scope>NUCLEOTIDE SEQUENCE [LARGE SCALE GENOMIC DNA]</scope>
    <source>
        <strain evidence="9 10">NBRC 107762</strain>
    </source>
</reference>
<evidence type="ECO:0000259" key="8">
    <source>
        <dbReference type="Pfam" id="PF21982"/>
    </source>
</evidence>
<dbReference type="EMBL" id="BAWO01000051">
    <property type="protein sequence ID" value="GAJ40784.1"/>
    <property type="molecule type" value="Genomic_DNA"/>
</dbReference>
<evidence type="ECO:0000256" key="5">
    <source>
        <dbReference type="HAMAP-Rule" id="MF_01114"/>
    </source>
</evidence>
<evidence type="ECO:0000256" key="2">
    <source>
        <dbReference type="ARBA" id="ARBA00009695"/>
    </source>
</evidence>
<dbReference type="InterPro" id="IPR003783">
    <property type="entry name" value="Regulatory_RecX"/>
</dbReference>
<proteinExistence type="inferred from homology"/>
<name>A0A023DHK1_9BACL</name>
<dbReference type="PANTHER" id="PTHR33602:SF1">
    <property type="entry name" value="REGULATORY PROTEIN RECX FAMILY PROTEIN"/>
    <property type="match status" value="1"/>
</dbReference>
<evidence type="ECO:0000259" key="7">
    <source>
        <dbReference type="Pfam" id="PF21981"/>
    </source>
</evidence>
<dbReference type="Pfam" id="PF21982">
    <property type="entry name" value="RecX_HTH1"/>
    <property type="match status" value="1"/>
</dbReference>
<dbReference type="OrthoDB" id="5421057at2"/>
<dbReference type="Proteomes" id="UP000023561">
    <property type="component" value="Unassembled WGS sequence"/>
</dbReference>
<dbReference type="NCBIfam" id="NF010733">
    <property type="entry name" value="PRK14135.1"/>
    <property type="match status" value="1"/>
</dbReference>
<dbReference type="PANTHER" id="PTHR33602">
    <property type="entry name" value="REGULATORY PROTEIN RECX FAMILY PROTEIN"/>
    <property type="match status" value="1"/>
</dbReference>
<evidence type="ECO:0000256" key="4">
    <source>
        <dbReference type="ARBA" id="ARBA00022490"/>
    </source>
</evidence>
<comment type="caution">
    <text evidence="9">The sequence shown here is derived from an EMBL/GenBank/DDBJ whole genome shotgun (WGS) entry which is preliminary data.</text>
</comment>
<sequence>MGIITNIAVQPNSHERFRVTMQKENGEIDVFTVDQDVLLQFRLKKGMEIDEDSLQEIIYADQVKKTYNQALYFLSHRMRSEHEVIQHLKKKGAPEDVIAEVLHKLRENKYVDDREFAFAYVRTQKQTSVKGPYVIRNELEKMGIAAKWIEQSLAIYSFTEQVETARSLCEKAKKQRAKQSLRQWKYQVAQLLYRKGFPQEVIDQVLSSERDEKEEKEWEALQYQGRKAHRRYEKYESPLYEQKMKQALYRKGFPLEMIEQFLSQLKSEQER</sequence>
<comment type="similarity">
    <text evidence="2 5">Belongs to the RecX family.</text>
</comment>
<dbReference type="Pfam" id="PF21981">
    <property type="entry name" value="RecX_HTH3"/>
    <property type="match status" value="2"/>
</dbReference>
<dbReference type="AlphaFoldDB" id="A0A023DHK1"/>
<comment type="subcellular location">
    <subcellularLocation>
        <location evidence="1 5">Cytoplasm</location>
    </subcellularLocation>
</comment>
<dbReference type="GO" id="GO:0005737">
    <property type="term" value="C:cytoplasm"/>
    <property type="evidence" value="ECO:0007669"/>
    <property type="project" value="UniProtKB-SubCell"/>
</dbReference>
<evidence type="ECO:0000313" key="10">
    <source>
        <dbReference type="Proteomes" id="UP000023561"/>
    </source>
</evidence>
<dbReference type="GO" id="GO:0006282">
    <property type="term" value="P:regulation of DNA repair"/>
    <property type="evidence" value="ECO:0007669"/>
    <property type="project" value="UniProtKB-UniRule"/>
</dbReference>
<feature type="domain" description="RecX first three-helical" evidence="8">
    <location>
        <begin position="67"/>
        <end position="105"/>
    </location>
</feature>
<dbReference type="InterPro" id="IPR053926">
    <property type="entry name" value="RecX_HTH_1st"/>
</dbReference>
<dbReference type="Pfam" id="PF02631">
    <property type="entry name" value="RecX_HTH2"/>
    <property type="match status" value="1"/>
</dbReference>
<dbReference type="Gene3D" id="1.10.10.10">
    <property type="entry name" value="Winged helix-like DNA-binding domain superfamily/Winged helix DNA-binding domain"/>
    <property type="match status" value="4"/>
</dbReference>
<evidence type="ECO:0000259" key="6">
    <source>
        <dbReference type="Pfam" id="PF02631"/>
    </source>
</evidence>
<evidence type="ECO:0000313" key="9">
    <source>
        <dbReference type="EMBL" id="GAJ40784.1"/>
    </source>
</evidence>
<feature type="domain" description="RecX third three-helical" evidence="7">
    <location>
        <begin position="160"/>
        <end position="206"/>
    </location>
</feature>
<evidence type="ECO:0000256" key="3">
    <source>
        <dbReference type="ARBA" id="ARBA00018111"/>
    </source>
</evidence>